<evidence type="ECO:0000313" key="2">
    <source>
        <dbReference type="EMBL" id="AHC13870.1"/>
    </source>
</evidence>
<dbReference type="AlphaFoldDB" id="V5WE04"/>
<keyword evidence="3" id="KW-1185">Reference proteome</keyword>
<feature type="region of interest" description="Disordered" evidence="1">
    <location>
        <begin position="66"/>
        <end position="86"/>
    </location>
</feature>
<dbReference type="EMBL" id="CP006939">
    <property type="protein sequence ID" value="AHC13870.1"/>
    <property type="molecule type" value="Genomic_DNA"/>
</dbReference>
<feature type="compositionally biased region" description="Polar residues" evidence="1">
    <location>
        <begin position="66"/>
        <end position="76"/>
    </location>
</feature>
<organism evidence="2 3">
    <name type="scientific">Salinispira pacifica</name>
    <dbReference type="NCBI Taxonomy" id="1307761"/>
    <lineage>
        <taxon>Bacteria</taxon>
        <taxon>Pseudomonadati</taxon>
        <taxon>Spirochaetota</taxon>
        <taxon>Spirochaetia</taxon>
        <taxon>Spirochaetales</taxon>
        <taxon>Spirochaetaceae</taxon>
        <taxon>Salinispira</taxon>
    </lineage>
</organism>
<name>V5WE04_9SPIO</name>
<dbReference type="HOGENOM" id="CLU_643868_0_0_12"/>
<gene>
    <name evidence="2" type="ORF">L21SP2_0438</name>
</gene>
<dbReference type="KEGG" id="slr:L21SP2_0438"/>
<reference evidence="2 3" key="1">
    <citation type="journal article" date="2015" name="Stand. Genomic Sci.">
        <title>Complete genome sequence and description of Salinispira pacifica gen. nov., sp. nov., a novel spirochaete isolated form a hypersaline microbial mat.</title>
        <authorList>
            <person name="Ben Hania W."/>
            <person name="Joseph M."/>
            <person name="Schumann P."/>
            <person name="Bunk B."/>
            <person name="Fiebig A."/>
            <person name="Sproer C."/>
            <person name="Klenk H.P."/>
            <person name="Fardeau M.L."/>
            <person name="Spring S."/>
        </authorList>
    </citation>
    <scope>NUCLEOTIDE SEQUENCE [LARGE SCALE GENOMIC DNA]</scope>
    <source>
        <strain evidence="2 3">L21-RPul-D2</strain>
    </source>
</reference>
<protein>
    <submittedName>
        <fullName evidence="2">Uncharacterized protein</fullName>
    </submittedName>
</protein>
<evidence type="ECO:0000256" key="1">
    <source>
        <dbReference type="SAM" id="MobiDB-lite"/>
    </source>
</evidence>
<dbReference type="Proteomes" id="UP000018680">
    <property type="component" value="Chromosome"/>
</dbReference>
<proteinExistence type="predicted"/>
<sequence>MLWMVLLFLTAAAALPAQEARRSLFDLEFRPSSRFTPEQRRVITESLLLVLQNRIEGVDVILSSNPASRPASNTALNPEDPSSGEDMTAFQQARLNGADSIVFVRFNGSMDDLRTEFRLYDAYLERDRASFTLNGAVDSRYRNLFGGFWYEAYQELSRLLRPVENRARVEVFGLPGSMLVIPSVSGEEVAQTFNQQGKTVLELPVPAAYEFRIQKEGYFSEVIGRFLDGPGEIDAASRQERLDRFYVEGGLHMFGYPSIEAGGLFLRGRLWAGIQSVVYLAGLSPGLIYGNDDNQAAGSQDLFLSLPLLAGGPAVGFSPRIIPWEIDIQPEFRLLSSLRFMLDDGIYLDPLLPVELNLQSGLYWQAGRHLSFSLGFGIPFYFHIPPFNGGTDFSRELNAPDLYLNSLGDYVFTGNPAPYISVRFGL</sequence>
<dbReference type="STRING" id="1307761.L21SP2_0438"/>
<evidence type="ECO:0000313" key="3">
    <source>
        <dbReference type="Proteomes" id="UP000018680"/>
    </source>
</evidence>
<accession>V5WE04</accession>